<protein>
    <recommendedName>
        <fullName evidence="3">Protein kinase domain-containing protein</fullName>
    </recommendedName>
</protein>
<dbReference type="InParanoid" id="A0A1D2VA91"/>
<dbReference type="Gene3D" id="1.10.510.10">
    <property type="entry name" value="Transferase(Phosphotransferase) domain 1"/>
    <property type="match status" value="1"/>
</dbReference>
<proteinExistence type="predicted"/>
<accession>A0A1D2VA91</accession>
<name>A0A1D2VA91_9ASCO</name>
<evidence type="ECO:0008006" key="3">
    <source>
        <dbReference type="Google" id="ProtNLM"/>
    </source>
</evidence>
<organism evidence="1 2">
    <name type="scientific">Ascoidea rubescens DSM 1968</name>
    <dbReference type="NCBI Taxonomy" id="1344418"/>
    <lineage>
        <taxon>Eukaryota</taxon>
        <taxon>Fungi</taxon>
        <taxon>Dikarya</taxon>
        <taxon>Ascomycota</taxon>
        <taxon>Saccharomycotina</taxon>
        <taxon>Saccharomycetes</taxon>
        <taxon>Ascoideaceae</taxon>
        <taxon>Ascoidea</taxon>
    </lineage>
</organism>
<dbReference type="EMBL" id="KV454491">
    <property type="protein sequence ID" value="ODV58509.1"/>
    <property type="molecule type" value="Genomic_DNA"/>
</dbReference>
<sequence length="143" mass="16905">MRKNAIQTFESFYKIYLKKFIIELEIYNRMKDNQAKFLPKLFCHGFLDGSHTFNTKVYKMFRPFILMEYLKHDKNFIKNGNVKEILAKELEILEEFHKQNVILEDIKLSNIIINLASNGELSKKFSLILDFSNISMASNNILS</sequence>
<dbReference type="Proteomes" id="UP000095038">
    <property type="component" value="Unassembled WGS sequence"/>
</dbReference>
<keyword evidence="2" id="KW-1185">Reference proteome</keyword>
<dbReference type="InterPro" id="IPR011009">
    <property type="entry name" value="Kinase-like_dom_sf"/>
</dbReference>
<evidence type="ECO:0000313" key="2">
    <source>
        <dbReference type="Proteomes" id="UP000095038"/>
    </source>
</evidence>
<dbReference type="AlphaFoldDB" id="A0A1D2VA91"/>
<dbReference type="SUPFAM" id="SSF56112">
    <property type="entry name" value="Protein kinase-like (PK-like)"/>
    <property type="match status" value="1"/>
</dbReference>
<dbReference type="GeneID" id="30962156"/>
<evidence type="ECO:0000313" key="1">
    <source>
        <dbReference type="EMBL" id="ODV58509.1"/>
    </source>
</evidence>
<gene>
    <name evidence="1" type="ORF">ASCRUDRAFT_10107</name>
</gene>
<reference evidence="2" key="1">
    <citation type="submission" date="2016-05" db="EMBL/GenBank/DDBJ databases">
        <title>Comparative genomics of biotechnologically important yeasts.</title>
        <authorList>
            <consortium name="DOE Joint Genome Institute"/>
            <person name="Riley R."/>
            <person name="Haridas S."/>
            <person name="Wolfe K.H."/>
            <person name="Lopes M.R."/>
            <person name="Hittinger C.T."/>
            <person name="Goker M."/>
            <person name="Salamov A."/>
            <person name="Wisecaver J."/>
            <person name="Long T.M."/>
            <person name="Aerts A.L."/>
            <person name="Barry K."/>
            <person name="Choi C."/>
            <person name="Clum A."/>
            <person name="Coughlan A.Y."/>
            <person name="Deshpande S."/>
            <person name="Douglass A.P."/>
            <person name="Hanson S.J."/>
            <person name="Klenk H.-P."/>
            <person name="Labutti K."/>
            <person name="Lapidus A."/>
            <person name="Lindquist E."/>
            <person name="Lipzen A."/>
            <person name="Meier-Kolthoff J.P."/>
            <person name="Ohm R.A."/>
            <person name="Otillar R.P."/>
            <person name="Pangilinan J."/>
            <person name="Peng Y."/>
            <person name="Rokas A."/>
            <person name="Rosa C.A."/>
            <person name="Scheuner C."/>
            <person name="Sibirny A.A."/>
            <person name="Slot J.C."/>
            <person name="Stielow J.B."/>
            <person name="Sun H."/>
            <person name="Kurtzman C.P."/>
            <person name="Blackwell M."/>
            <person name="Grigoriev I.V."/>
            <person name="Jeffries T.W."/>
        </authorList>
    </citation>
    <scope>NUCLEOTIDE SEQUENCE [LARGE SCALE GENOMIC DNA]</scope>
    <source>
        <strain evidence="2">DSM 1968</strain>
    </source>
</reference>
<dbReference type="RefSeq" id="XP_020044816.1">
    <property type="nucleotide sequence ID" value="XM_020188520.1"/>
</dbReference>